<dbReference type="Proteomes" id="UP000199053">
    <property type="component" value="Unassembled WGS sequence"/>
</dbReference>
<dbReference type="STRING" id="246191.SAMN05660337_1237"/>
<dbReference type="EMBL" id="FNGA01000002">
    <property type="protein sequence ID" value="SDK78756.1"/>
    <property type="molecule type" value="Genomic_DNA"/>
</dbReference>
<dbReference type="Gene3D" id="3.90.25.10">
    <property type="entry name" value="UDP-galactose 4-epimerase, domain 1"/>
    <property type="match status" value="1"/>
</dbReference>
<dbReference type="OrthoDB" id="9771073at2"/>
<dbReference type="SUPFAM" id="SSF51735">
    <property type="entry name" value="NAD(P)-binding Rossmann-fold domains"/>
    <property type="match status" value="1"/>
</dbReference>
<dbReference type="Pfam" id="PF01370">
    <property type="entry name" value="Epimerase"/>
    <property type="match status" value="1"/>
</dbReference>
<sequence>MNALILGGDGYLGWPTAMYLSKRGHQVTVVDNYMRRNACTELDVGMLYSLPTLQERAKIWYEKTGFEIKVVIGDLTCPEIMRSLFNGTVEYQWAEDYSYSEIPDTVFHYAEQPSAPYSLLNYKYANKTLSNNLLVTNNLMFALRDLSPKTHVVHIGTMGEYGTPNIDIEEGWLDVEHKGRKDKFLFPRQASSLYHTTKIMDTDLMWFCVRTWGLKVTDLMQGPVYGLETEESALDERLGTIFNYDEIFGTVINRFIVQAVTGYPLTVYGKGGQTRGYININDTLQCIEKAALSPAKSGELKIFNQIMELFSVNEIAALVQKVGNNLGYDVNIQQLENPRKEAEDHYYNPIYQGLLEVGVTPHYLTEEVMASIFKLVAKFEKNIRKDVIFKGIKW</sequence>
<evidence type="ECO:0000256" key="1">
    <source>
        <dbReference type="ARBA" id="ARBA00007637"/>
    </source>
</evidence>
<dbReference type="PANTHER" id="PTHR43000">
    <property type="entry name" value="DTDP-D-GLUCOSE 4,6-DEHYDRATASE-RELATED"/>
    <property type="match status" value="1"/>
</dbReference>
<keyword evidence="4" id="KW-1185">Reference proteome</keyword>
<protein>
    <submittedName>
        <fullName evidence="3">UDP-sulfoquinovose synthase</fullName>
    </submittedName>
</protein>
<dbReference type="Gene3D" id="3.40.50.720">
    <property type="entry name" value="NAD(P)-binding Rossmann-like Domain"/>
    <property type="match status" value="1"/>
</dbReference>
<proteinExistence type="inferred from homology"/>
<comment type="similarity">
    <text evidence="1">Belongs to the NAD(P)-dependent epimerase/dehydratase family.</text>
</comment>
<evidence type="ECO:0000259" key="2">
    <source>
        <dbReference type="Pfam" id="PF01370"/>
    </source>
</evidence>
<dbReference type="RefSeq" id="WP_092159323.1">
    <property type="nucleotide sequence ID" value="NZ_FNGA01000002.1"/>
</dbReference>
<organism evidence="3 4">
    <name type="scientific">Maridesulfovibrio ferrireducens</name>
    <dbReference type="NCBI Taxonomy" id="246191"/>
    <lineage>
        <taxon>Bacteria</taxon>
        <taxon>Pseudomonadati</taxon>
        <taxon>Thermodesulfobacteriota</taxon>
        <taxon>Desulfovibrionia</taxon>
        <taxon>Desulfovibrionales</taxon>
        <taxon>Desulfovibrionaceae</taxon>
        <taxon>Maridesulfovibrio</taxon>
    </lineage>
</organism>
<reference evidence="4" key="1">
    <citation type="submission" date="2016-10" db="EMBL/GenBank/DDBJ databases">
        <authorList>
            <person name="Varghese N."/>
            <person name="Submissions S."/>
        </authorList>
    </citation>
    <scope>NUCLEOTIDE SEQUENCE [LARGE SCALE GENOMIC DNA]</scope>
    <source>
        <strain evidence="4">DSM 16995</strain>
    </source>
</reference>
<dbReference type="InterPro" id="IPR001509">
    <property type="entry name" value="Epimerase_deHydtase"/>
</dbReference>
<evidence type="ECO:0000313" key="4">
    <source>
        <dbReference type="Proteomes" id="UP000199053"/>
    </source>
</evidence>
<name>A0A1G9ERJ0_9BACT</name>
<gene>
    <name evidence="3" type="ORF">SAMN05660337_1237</name>
</gene>
<dbReference type="InterPro" id="IPR036291">
    <property type="entry name" value="NAD(P)-bd_dom_sf"/>
</dbReference>
<evidence type="ECO:0000313" key="3">
    <source>
        <dbReference type="EMBL" id="SDK78756.1"/>
    </source>
</evidence>
<feature type="domain" description="NAD-dependent epimerase/dehydratase" evidence="2">
    <location>
        <begin position="3"/>
        <end position="304"/>
    </location>
</feature>
<accession>A0A1G9ERJ0</accession>
<dbReference type="AlphaFoldDB" id="A0A1G9ERJ0"/>